<dbReference type="KEGG" id="geh:HYN69_20085"/>
<evidence type="ECO:0000259" key="1">
    <source>
        <dbReference type="Pfam" id="PF02514"/>
    </source>
</evidence>
<dbReference type="OrthoDB" id="9757976at2"/>
<dbReference type="InterPro" id="IPR003672">
    <property type="entry name" value="CobN/Mg_chltase"/>
</dbReference>
<dbReference type="PANTHER" id="PTHR44119">
    <property type="entry name" value="MAGNESIUM-CHELATASE SUBUNIT CHLH, CHLOROPLASTIC"/>
    <property type="match status" value="1"/>
</dbReference>
<name>A0A2S0USS1_9RHOB</name>
<dbReference type="Pfam" id="PF02514">
    <property type="entry name" value="CobN-Mg_chel"/>
    <property type="match status" value="2"/>
</dbReference>
<feature type="domain" description="CobN/magnesium chelatase" evidence="1">
    <location>
        <begin position="167"/>
        <end position="672"/>
    </location>
</feature>
<organism evidence="3 4">
    <name type="scientific">Paragemmobacter aquarius</name>
    <dbReference type="NCBI Taxonomy" id="2169400"/>
    <lineage>
        <taxon>Bacteria</taxon>
        <taxon>Pseudomonadati</taxon>
        <taxon>Pseudomonadota</taxon>
        <taxon>Alphaproteobacteria</taxon>
        <taxon>Rhodobacterales</taxon>
        <taxon>Paracoccaceae</taxon>
        <taxon>Paragemmobacter</taxon>
    </lineage>
</organism>
<dbReference type="EMBL" id="CP028920">
    <property type="protein sequence ID" value="AWB50732.1"/>
    <property type="molecule type" value="Genomic_DNA"/>
</dbReference>
<dbReference type="KEGG" id="geh:HYN69_19275"/>
<dbReference type="AlphaFoldDB" id="A0A2S0USS1"/>
<evidence type="ECO:0000313" key="3">
    <source>
        <dbReference type="EMBL" id="AWB50875.1"/>
    </source>
</evidence>
<evidence type="ECO:0000313" key="4">
    <source>
        <dbReference type="Proteomes" id="UP000244496"/>
    </source>
</evidence>
<sequence length="1078" mass="114756">MHVVFRDSRGLDTAEAPFDPGQDPADLVVLSFSDSDLGAFAAGWQRAGGGLPSLRLQNIVALKHPVSVDTYVERTLSRAKAILIRLIGGEAYWPYGIASVQDMARRRGIALAVLPADGRVDPALDTASTLPVSTLRRLQDLCDAGGAVAAQAALAQLALAAGLYAGPVPGDKRMPDMGIYDPDQGVIADLPPGRVVLVSFYRSYLTAADTGPIDALILGLRAQGVSAVGVFAPSLKAPGFADWLRPVLAQACPPAIINATAFSARGDDGSTPFDVAGCPVFQVALSTARRRDWAGSDRGLSPADLAMHVVLPEVDGRLFAGLVSFKTAAKRDPDLQFSRFAHRADRDRVAAVVARVMGWLRLAQTPVDQRRLAVILSTYPGRPHQMAHAVGLDALASTEGLLADLGAAGYGARPCALAPALQNDTLAWPLKDYLAALTSLPDPLRDALYGAWSAPEDDPACRDGAFHFAATRAGDVLVALQPERGEVALRDGEYHDLSRVPRHGYVAFYLWLRAQGLHAILHMGAHGTLEWLPGKSVALSAACWPEALVGDLPVIYPFIVNDPGEAAQAKRRIGALTLGHMPPPLRAAVVPEGMHRLERLLDEYSTADGLDPGRRNRLISEIRSEAQASGVETDLGIPEGASPAEAITRIDRFVCDIKESQYGDGLHVLGRGACGAAERDGLMRALAGLRVAPGPSGSPARGRSDVLPTGRNLFAVDPRAVPSRAAQTQGVKLAEELLRRHLQDHGDWPRGLVVDLWGSATMRTAGEEFAMALHLAGLAPVWDAGSARVSGVEVVPLALLRRPRIDVTLRVSGLFRDVFPGLATLFETGAKMLADRDEAPEDNPYRDAAARVYGPKPGMYGLGMGTAMDAFTDEARAAAGEAWIAASSWAIGADGQSHSDRAGLEARLRSADSFVHAQDLPESDLLLAADYAAHEAGFAAALARLGAAQPALYHLDATQPDRPRARSLSEEIARVVRARAADPAWAHGMMRHGYRGAAEIAATADHLAAFAHLAGVVPPHLFDLYHEATLGRNDLVAFMAQHNPQALEALRDLFRRLAEAGLWVTRRNSIAAMLQVQA</sequence>
<evidence type="ECO:0000313" key="2">
    <source>
        <dbReference type="EMBL" id="AWB50732.1"/>
    </source>
</evidence>
<keyword evidence="3" id="KW-0614">Plasmid</keyword>
<dbReference type="CDD" id="cd10150">
    <property type="entry name" value="CobN_like"/>
    <property type="match status" value="1"/>
</dbReference>
<geneLocation type="plasmid" evidence="3">
    <name>unnamed2</name>
</geneLocation>
<dbReference type="PANTHER" id="PTHR44119:SF4">
    <property type="entry name" value="AEROBIC COBALTOCHELATASE SUBUNIT COBN"/>
    <property type="match status" value="1"/>
</dbReference>
<accession>A0A2S0USS1</accession>
<dbReference type="Proteomes" id="UP000244496">
    <property type="component" value="Plasmid unnamed2"/>
</dbReference>
<protein>
    <submittedName>
        <fullName evidence="3">Cobaltochelatase subunit CobN</fullName>
    </submittedName>
</protein>
<dbReference type="NCBIfam" id="NF008973">
    <property type="entry name" value="PRK12321.1"/>
    <property type="match status" value="1"/>
</dbReference>
<proteinExistence type="predicted"/>
<keyword evidence="4" id="KW-1185">Reference proteome</keyword>
<gene>
    <name evidence="2" type="ORF">HYN69_19275</name>
    <name evidence="3" type="ORF">HYN69_20085</name>
</gene>
<reference evidence="3 4" key="1">
    <citation type="submission" date="2018-04" db="EMBL/GenBank/DDBJ databases">
        <title>Genome sequencing of Gemmobacter.</title>
        <authorList>
            <person name="Yi H."/>
            <person name="Baek M.-G."/>
        </authorList>
    </citation>
    <scope>NUCLEOTIDE SEQUENCE [LARGE SCALE GENOMIC DNA]</scope>
    <source>
        <strain evidence="3 4">HYN0069</strain>
        <plasmid evidence="4">Plasmid unnamed2</plasmid>
        <plasmid evidence="3">unnamed2</plasmid>
    </source>
</reference>
<dbReference type="EMBL" id="CP028920">
    <property type="protein sequence ID" value="AWB50875.1"/>
    <property type="molecule type" value="Genomic_DNA"/>
</dbReference>
<feature type="domain" description="CobN/magnesium chelatase" evidence="1">
    <location>
        <begin position="677"/>
        <end position="1066"/>
    </location>
</feature>
<dbReference type="RefSeq" id="WP_108437536.1">
    <property type="nucleotide sequence ID" value="NZ_CP028920.1"/>
</dbReference>